<dbReference type="EMBL" id="JNSL01000145">
    <property type="protein sequence ID" value="KGA14519.1"/>
    <property type="molecule type" value="Genomic_DNA"/>
</dbReference>
<feature type="transmembrane region" description="Helical" evidence="1">
    <location>
        <begin position="99"/>
        <end position="123"/>
    </location>
</feature>
<reference evidence="2" key="1">
    <citation type="submission" date="2014-06" db="EMBL/GenBank/DDBJ databases">
        <title>Key roles for freshwater Actinobacteria revealed by deep metagenomic sequencing.</title>
        <authorList>
            <person name="Ghai R."/>
            <person name="Mizuno C.M."/>
            <person name="Picazo A."/>
            <person name="Camacho A."/>
            <person name="Rodriguez-Valera F."/>
        </authorList>
    </citation>
    <scope>NUCLEOTIDE SEQUENCE</scope>
</reference>
<comment type="caution">
    <text evidence="2">The sequence shown here is derived from an EMBL/GenBank/DDBJ whole genome shotgun (WGS) entry which is preliminary data.</text>
</comment>
<protein>
    <submittedName>
        <fullName evidence="2">Uncharacterized protein</fullName>
    </submittedName>
</protein>
<organism evidence="2">
    <name type="scientific">freshwater metagenome</name>
    <dbReference type="NCBI Taxonomy" id="449393"/>
    <lineage>
        <taxon>unclassified sequences</taxon>
        <taxon>metagenomes</taxon>
        <taxon>ecological metagenomes</taxon>
    </lineage>
</organism>
<name>A0A094PXS5_9ZZZZ</name>
<accession>A0A094PXS5</accession>
<dbReference type="AlphaFoldDB" id="A0A094PXS5"/>
<evidence type="ECO:0000313" key="2">
    <source>
        <dbReference type="EMBL" id="KGA14519.1"/>
    </source>
</evidence>
<feature type="transmembrane region" description="Helical" evidence="1">
    <location>
        <begin position="47"/>
        <end position="70"/>
    </location>
</feature>
<keyword evidence="1" id="KW-1133">Transmembrane helix</keyword>
<keyword evidence="1" id="KW-0812">Transmembrane</keyword>
<sequence length="125" mass="13104">MDEKSLLKQWNHMRSQIIHAQVAPALVLIGIMVLASLGVFADADDSAKYLAIGVAAITGILAIISQYAAVREGEALMVDLRRVTNPSALSAKIADSRGLLSLSAIAVVSFGIAMFALVVWAVLGA</sequence>
<evidence type="ECO:0000256" key="1">
    <source>
        <dbReference type="SAM" id="Phobius"/>
    </source>
</evidence>
<gene>
    <name evidence="2" type="ORF">GM51_17110</name>
</gene>
<feature type="transmembrane region" description="Helical" evidence="1">
    <location>
        <begin position="21"/>
        <end position="41"/>
    </location>
</feature>
<keyword evidence="1" id="KW-0472">Membrane</keyword>
<proteinExistence type="predicted"/>